<evidence type="ECO:0000256" key="5">
    <source>
        <dbReference type="ARBA" id="ARBA00023027"/>
    </source>
</evidence>
<evidence type="ECO:0000256" key="4">
    <source>
        <dbReference type="ARBA" id="ARBA00022827"/>
    </source>
</evidence>
<dbReference type="PANTHER" id="PTHR11806">
    <property type="entry name" value="GLUCOSE INHIBITED DIVISION PROTEIN A"/>
    <property type="match status" value="1"/>
</dbReference>
<organism evidence="8 9">
    <name type="scientific">Calidithermus roseus</name>
    <dbReference type="NCBI Taxonomy" id="1644118"/>
    <lineage>
        <taxon>Bacteria</taxon>
        <taxon>Thermotogati</taxon>
        <taxon>Deinococcota</taxon>
        <taxon>Deinococci</taxon>
        <taxon>Thermales</taxon>
        <taxon>Thermaceae</taxon>
        <taxon>Calidithermus</taxon>
    </lineage>
</organism>
<dbReference type="PANTHER" id="PTHR11806:SF0">
    <property type="entry name" value="PROTEIN MTO1 HOMOLOG, MITOCHONDRIAL"/>
    <property type="match status" value="1"/>
</dbReference>
<feature type="domain" description="MnmG N-terminal" evidence="7">
    <location>
        <begin position="92"/>
        <end position="181"/>
    </location>
</feature>
<proteinExistence type="predicted"/>
<dbReference type="GO" id="GO:0050660">
    <property type="term" value="F:flavin adenine dinucleotide binding"/>
    <property type="evidence" value="ECO:0007669"/>
    <property type="project" value="InterPro"/>
</dbReference>
<dbReference type="InterPro" id="IPR036188">
    <property type="entry name" value="FAD/NAD-bd_sf"/>
</dbReference>
<evidence type="ECO:0000313" key="9">
    <source>
        <dbReference type="Proteomes" id="UP000265341"/>
    </source>
</evidence>
<protein>
    <submittedName>
        <fullName evidence="8">tRNA uridine 5-carboxymethylaminomethyl modification enzyme MnmG</fullName>
    </submittedName>
</protein>
<keyword evidence="9" id="KW-1185">Reference proteome</keyword>
<evidence type="ECO:0000313" key="8">
    <source>
        <dbReference type="EMBL" id="RIH82674.1"/>
    </source>
</evidence>
<dbReference type="SUPFAM" id="SSF51905">
    <property type="entry name" value="FAD/NAD(P)-binding domain"/>
    <property type="match status" value="1"/>
</dbReference>
<evidence type="ECO:0000256" key="6">
    <source>
        <dbReference type="ARBA" id="ARBA00025948"/>
    </source>
</evidence>
<dbReference type="InterPro" id="IPR040131">
    <property type="entry name" value="MnmG_N"/>
</dbReference>
<dbReference type="Proteomes" id="UP000265341">
    <property type="component" value="Unassembled WGS sequence"/>
</dbReference>
<dbReference type="InterPro" id="IPR002218">
    <property type="entry name" value="MnmG-rel"/>
</dbReference>
<comment type="subunit">
    <text evidence="6">Homodimer. Heterotetramer of two MnmE and two MnmG subunits.</text>
</comment>
<evidence type="ECO:0000256" key="2">
    <source>
        <dbReference type="ARBA" id="ARBA00022630"/>
    </source>
</evidence>
<sequence>MACGSWRSTFGIFQLSTLCMVLPMDYQVLIVGGGFSGSEAAYALACRGVRVGLLTQSLDTVYLPFTPLPEPGPEGSLMAEVGAVGMKGWELHAKAKYRLEGEPQLHLFQSSATRLVLEGRRVVGVETWEGPRRMASRVVLALGSFLMPRLTIGDVVEEAGRLSEAAYPDLYENLLALGFSFVDQHAEVAAQDGTPGYSVRYKSFAPAEWEAESFRLGRLEGLYGLGLCVLGQGTYARMASEGLRLAENFAVELG</sequence>
<dbReference type="EMBL" id="QWLA01000097">
    <property type="protein sequence ID" value="RIH82674.1"/>
    <property type="molecule type" value="Genomic_DNA"/>
</dbReference>
<dbReference type="Pfam" id="PF01134">
    <property type="entry name" value="GIDA"/>
    <property type="match status" value="2"/>
</dbReference>
<gene>
    <name evidence="8" type="primary">mnmG_2</name>
    <name evidence="8" type="ORF">Mrose_03304</name>
</gene>
<accession>A0A399EDF5</accession>
<evidence type="ECO:0000256" key="3">
    <source>
        <dbReference type="ARBA" id="ARBA00022694"/>
    </source>
</evidence>
<keyword evidence="3" id="KW-0819">tRNA processing</keyword>
<dbReference type="GO" id="GO:0002098">
    <property type="term" value="P:tRNA wobble uridine modification"/>
    <property type="evidence" value="ECO:0007669"/>
    <property type="project" value="TreeGrafter"/>
</dbReference>
<comment type="caution">
    <text evidence="8">The sequence shown here is derived from an EMBL/GenBank/DDBJ whole genome shotgun (WGS) entry which is preliminary data.</text>
</comment>
<feature type="domain" description="MnmG N-terminal" evidence="7">
    <location>
        <begin position="27"/>
        <end position="62"/>
    </location>
</feature>
<dbReference type="Gene3D" id="3.50.50.60">
    <property type="entry name" value="FAD/NAD(P)-binding domain"/>
    <property type="match status" value="1"/>
</dbReference>
<reference evidence="8 9" key="1">
    <citation type="submission" date="2018-08" db="EMBL/GenBank/DDBJ databases">
        <title>Meiothermus roseus NBRC 110900 genome sequencing project.</title>
        <authorList>
            <person name="Da Costa M.S."/>
            <person name="Albuquerque L."/>
            <person name="Raposo P."/>
            <person name="Froufe H.J.C."/>
            <person name="Barroso C.S."/>
            <person name="Egas C."/>
        </authorList>
    </citation>
    <scope>NUCLEOTIDE SEQUENCE [LARGE SCALE GENOMIC DNA]</scope>
    <source>
        <strain evidence="8 9">NBRC 110900</strain>
    </source>
</reference>
<keyword evidence="5" id="KW-0520">NAD</keyword>
<evidence type="ECO:0000256" key="1">
    <source>
        <dbReference type="ARBA" id="ARBA00001974"/>
    </source>
</evidence>
<evidence type="ECO:0000259" key="7">
    <source>
        <dbReference type="Pfam" id="PF01134"/>
    </source>
</evidence>
<dbReference type="AlphaFoldDB" id="A0A399EDF5"/>
<dbReference type="GO" id="GO:0030488">
    <property type="term" value="P:tRNA methylation"/>
    <property type="evidence" value="ECO:0007669"/>
    <property type="project" value="TreeGrafter"/>
</dbReference>
<name>A0A399EDF5_9DEIN</name>
<comment type="cofactor">
    <cofactor evidence="1">
        <name>FAD</name>
        <dbReference type="ChEBI" id="CHEBI:57692"/>
    </cofactor>
</comment>
<keyword evidence="2" id="KW-0285">Flavoprotein</keyword>
<keyword evidence="4" id="KW-0274">FAD</keyword>
<dbReference type="GO" id="GO:0005829">
    <property type="term" value="C:cytosol"/>
    <property type="evidence" value="ECO:0007669"/>
    <property type="project" value="TreeGrafter"/>
</dbReference>